<evidence type="ECO:0000256" key="5">
    <source>
        <dbReference type="ARBA" id="ARBA00022777"/>
    </source>
</evidence>
<dbReference type="InterPro" id="IPR022998">
    <property type="entry name" value="ThiamineP_synth_TenI"/>
</dbReference>
<comment type="catalytic activity">
    <reaction evidence="12 13">
        <text>2-[(2R,5Z)-2-carboxy-4-methylthiazol-5(2H)-ylidene]ethyl phosphate + 4-amino-2-methyl-5-(diphosphooxymethyl)pyrimidine + 2 H(+) = thiamine phosphate + CO2 + diphosphate</text>
        <dbReference type="Rhea" id="RHEA:47844"/>
        <dbReference type="ChEBI" id="CHEBI:15378"/>
        <dbReference type="ChEBI" id="CHEBI:16526"/>
        <dbReference type="ChEBI" id="CHEBI:33019"/>
        <dbReference type="ChEBI" id="CHEBI:37575"/>
        <dbReference type="ChEBI" id="CHEBI:57841"/>
        <dbReference type="ChEBI" id="CHEBI:62899"/>
        <dbReference type="EC" id="2.5.1.3"/>
    </reaction>
</comment>
<feature type="binding site" evidence="13">
    <location>
        <position position="449"/>
    </location>
    <ligand>
        <name>2-[(2R,5Z)-2-carboxy-4-methylthiazol-5(2H)-ylidene]ethyl phosphate</name>
        <dbReference type="ChEBI" id="CHEBI:62899"/>
    </ligand>
</feature>
<evidence type="ECO:0000256" key="4">
    <source>
        <dbReference type="ARBA" id="ARBA00022741"/>
    </source>
</evidence>
<feature type="binding site" evidence="13">
    <location>
        <begin position="417"/>
        <end position="419"/>
    </location>
    <ligand>
        <name>2-[(2R,5Z)-2-carboxy-4-methylthiazol-5(2H)-ylidene]ethyl phosphate</name>
        <dbReference type="ChEBI" id="CHEBI:62899"/>
    </ligand>
</feature>
<keyword evidence="8 13" id="KW-0784">Thiamine biosynthesis</keyword>
<comment type="catalytic activity">
    <reaction evidence="11 13">
        <text>2-(2-carboxy-4-methylthiazol-5-yl)ethyl phosphate + 4-amino-2-methyl-5-(diphosphooxymethyl)pyrimidine + 2 H(+) = thiamine phosphate + CO2 + diphosphate</text>
        <dbReference type="Rhea" id="RHEA:47848"/>
        <dbReference type="ChEBI" id="CHEBI:15378"/>
        <dbReference type="ChEBI" id="CHEBI:16526"/>
        <dbReference type="ChEBI" id="CHEBI:33019"/>
        <dbReference type="ChEBI" id="CHEBI:37575"/>
        <dbReference type="ChEBI" id="CHEBI:57841"/>
        <dbReference type="ChEBI" id="CHEBI:62890"/>
        <dbReference type="EC" id="2.5.1.3"/>
    </reaction>
</comment>
<dbReference type="NCBIfam" id="TIGR00693">
    <property type="entry name" value="thiE"/>
    <property type="match status" value="1"/>
</dbReference>
<evidence type="ECO:0000256" key="11">
    <source>
        <dbReference type="ARBA" id="ARBA00047851"/>
    </source>
</evidence>
<keyword evidence="17" id="KW-1185">Reference proteome</keyword>
<gene>
    <name evidence="13 16" type="primary">thiE</name>
    <name evidence="16" type="ORF">GCM10009092_21610</name>
</gene>
<feature type="binding site" evidence="13">
    <location>
        <position position="353"/>
    </location>
    <ligand>
        <name>Mg(2+)</name>
        <dbReference type="ChEBI" id="CHEBI:18420"/>
    </ligand>
</feature>
<dbReference type="Pfam" id="PF02581">
    <property type="entry name" value="TMP-TENI"/>
    <property type="match status" value="1"/>
</dbReference>
<feature type="binding site" evidence="13">
    <location>
        <position position="420"/>
    </location>
    <ligand>
        <name>4-amino-2-methyl-5-(diphosphooxymethyl)pyrimidine</name>
        <dbReference type="ChEBI" id="CHEBI:57841"/>
    </ligand>
</feature>
<dbReference type="PANTHER" id="PTHR20858:SF17">
    <property type="entry name" value="HYDROXYMETHYLPYRIMIDINE_PHOSPHOMETHYLPYRIMIDINE KINASE THI20-RELATED"/>
    <property type="match status" value="1"/>
</dbReference>
<dbReference type="InterPro" id="IPR036206">
    <property type="entry name" value="ThiamineP_synth_sf"/>
</dbReference>
<feature type="domain" description="Pyridoxamine kinase/Phosphomethylpyrimidine kinase" evidence="15">
    <location>
        <begin position="13"/>
        <end position="260"/>
    </location>
</feature>
<keyword evidence="2 13" id="KW-0808">Transferase</keyword>
<feature type="binding site" evidence="13">
    <location>
        <begin position="469"/>
        <end position="470"/>
    </location>
    <ligand>
        <name>2-[(2R,5Z)-2-carboxy-4-methylthiazol-5(2H)-ylidene]ethyl phosphate</name>
        <dbReference type="ChEBI" id="CHEBI:62899"/>
    </ligand>
</feature>
<dbReference type="EMBL" id="BAAAEI010000011">
    <property type="protein sequence ID" value="GAA0357046.1"/>
    <property type="molecule type" value="Genomic_DNA"/>
</dbReference>
<dbReference type="Pfam" id="PF08543">
    <property type="entry name" value="Phos_pyr_kin"/>
    <property type="match status" value="1"/>
</dbReference>
<dbReference type="InterPro" id="IPR013785">
    <property type="entry name" value="Aldolase_TIM"/>
</dbReference>
<keyword evidence="5" id="KW-0418">Kinase</keyword>
<proteinExistence type="inferred from homology"/>
<evidence type="ECO:0000256" key="10">
    <source>
        <dbReference type="ARBA" id="ARBA00047334"/>
    </source>
</evidence>
<dbReference type="RefSeq" id="WP_343844854.1">
    <property type="nucleotide sequence ID" value="NZ_BAAAEI010000011.1"/>
</dbReference>
<keyword evidence="3 13" id="KW-0479">Metal-binding</keyword>
<dbReference type="HAMAP" id="MF_00097">
    <property type="entry name" value="TMP_synthase"/>
    <property type="match status" value="1"/>
</dbReference>
<keyword evidence="9" id="KW-0511">Multifunctional enzyme</keyword>
<dbReference type="Gene3D" id="3.20.20.70">
    <property type="entry name" value="Aldolase class I"/>
    <property type="match status" value="1"/>
</dbReference>
<feature type="binding site" evidence="13">
    <location>
        <position position="391"/>
    </location>
    <ligand>
        <name>4-amino-2-methyl-5-(diphosphooxymethyl)pyrimidine</name>
        <dbReference type="ChEBI" id="CHEBI:57841"/>
    </ligand>
</feature>
<comment type="caution">
    <text evidence="16">The sequence shown here is derived from an EMBL/GenBank/DDBJ whole genome shotgun (WGS) entry which is preliminary data.</text>
</comment>
<dbReference type="InterPro" id="IPR013749">
    <property type="entry name" value="PM/HMP-P_kinase-1"/>
</dbReference>
<organism evidence="16 17">
    <name type="scientific">Bowmanella denitrificans</name>
    <dbReference type="NCBI Taxonomy" id="366582"/>
    <lineage>
        <taxon>Bacteria</taxon>
        <taxon>Pseudomonadati</taxon>
        <taxon>Pseudomonadota</taxon>
        <taxon>Gammaproteobacteria</taxon>
        <taxon>Alteromonadales</taxon>
        <taxon>Alteromonadaceae</taxon>
        <taxon>Bowmanella</taxon>
    </lineage>
</organism>
<protein>
    <recommendedName>
        <fullName evidence="13">Thiamine-phosphate synthase</fullName>
        <shortName evidence="13">TP synthase</shortName>
        <shortName evidence="13">TPS</shortName>
        <ecNumber evidence="13">2.5.1.3</ecNumber>
    </recommendedName>
    <alternativeName>
        <fullName evidence="13">Thiamine-phosphate pyrophosphorylase</fullName>
        <shortName evidence="13">TMP pyrophosphorylase</shortName>
        <shortName evidence="13">TMP-PPase</shortName>
    </alternativeName>
</protein>
<dbReference type="Gene3D" id="3.40.1190.20">
    <property type="match status" value="1"/>
</dbReference>
<evidence type="ECO:0000313" key="17">
    <source>
        <dbReference type="Proteomes" id="UP001501757"/>
    </source>
</evidence>
<evidence type="ECO:0000256" key="8">
    <source>
        <dbReference type="ARBA" id="ARBA00022977"/>
    </source>
</evidence>
<dbReference type="EC" id="2.5.1.3" evidence="13"/>
<keyword evidence="6" id="KW-0067">ATP-binding</keyword>
<dbReference type="InterPro" id="IPR004399">
    <property type="entry name" value="HMP/HMP-P_kinase_dom"/>
</dbReference>
<evidence type="ECO:0000256" key="9">
    <source>
        <dbReference type="ARBA" id="ARBA00023268"/>
    </source>
</evidence>
<comment type="similarity">
    <text evidence="13">Belongs to the thiamine-phosphate synthase family.</text>
</comment>
<dbReference type="CDD" id="cd01169">
    <property type="entry name" value="HMPP_kinase"/>
    <property type="match status" value="1"/>
</dbReference>
<dbReference type="SUPFAM" id="SSF53613">
    <property type="entry name" value="Ribokinase-like"/>
    <property type="match status" value="1"/>
</dbReference>
<keyword evidence="4" id="KW-0547">Nucleotide-binding</keyword>
<evidence type="ECO:0000313" key="16">
    <source>
        <dbReference type="EMBL" id="GAA0357046.1"/>
    </source>
</evidence>
<evidence type="ECO:0000256" key="2">
    <source>
        <dbReference type="ARBA" id="ARBA00022679"/>
    </source>
</evidence>
<feature type="binding site" evidence="13">
    <location>
        <begin position="320"/>
        <end position="324"/>
    </location>
    <ligand>
        <name>4-amino-2-methyl-5-(diphosphooxymethyl)pyrimidine</name>
        <dbReference type="ChEBI" id="CHEBI:57841"/>
    </ligand>
</feature>
<evidence type="ECO:0000256" key="7">
    <source>
        <dbReference type="ARBA" id="ARBA00022842"/>
    </source>
</evidence>
<evidence type="ECO:0000256" key="13">
    <source>
        <dbReference type="HAMAP-Rule" id="MF_00097"/>
    </source>
</evidence>
<feature type="binding site" evidence="13">
    <location>
        <position position="352"/>
    </location>
    <ligand>
        <name>4-amino-2-methyl-5-(diphosphooxymethyl)pyrimidine</name>
        <dbReference type="ChEBI" id="CHEBI:57841"/>
    </ligand>
</feature>
<feature type="binding site" evidence="13">
    <location>
        <position position="372"/>
    </location>
    <ligand>
        <name>Mg(2+)</name>
        <dbReference type="ChEBI" id="CHEBI:18420"/>
    </ligand>
</feature>
<dbReference type="PANTHER" id="PTHR20858">
    <property type="entry name" value="PHOSPHOMETHYLPYRIMIDINE KINASE"/>
    <property type="match status" value="1"/>
</dbReference>
<feature type="domain" description="Thiamine phosphate synthase/TenI" evidence="14">
    <location>
        <begin position="303"/>
        <end position="472"/>
    </location>
</feature>
<name>A0ABP3GX74_9ALTE</name>
<dbReference type="InterPro" id="IPR034291">
    <property type="entry name" value="TMP_synthase"/>
</dbReference>
<evidence type="ECO:0000256" key="6">
    <source>
        <dbReference type="ARBA" id="ARBA00022840"/>
    </source>
</evidence>
<accession>A0ABP3GX74</accession>
<dbReference type="SUPFAM" id="SSF51391">
    <property type="entry name" value="Thiamin phosphate synthase"/>
    <property type="match status" value="1"/>
</dbReference>
<evidence type="ECO:0000256" key="12">
    <source>
        <dbReference type="ARBA" id="ARBA00047883"/>
    </source>
</evidence>
<comment type="cofactor">
    <cofactor evidence="13">
        <name>Mg(2+)</name>
        <dbReference type="ChEBI" id="CHEBI:18420"/>
    </cofactor>
    <text evidence="13">Binds 1 Mg(2+) ion per subunit.</text>
</comment>
<sequence length="492" mass="52505">MAKPIIWCIGGSDSGGGAGVQADLHTVQALGGHGCTVISAITAQNSVAVTQVQPVPLEVLTNQLNSLAADLWPNAVKIGMLGDGAQIAALAEFLQWLKQQARPPMIIWDPVARASCGSQLAALQLADCAPLLQVLDIITPNANELALLTGVEATDVASLQVAANVLLDHGVKAVLVKGGHLHWTGQYCHDWYLSQTHQWRFSSKRINTLHGHGTGCTFASAIATTFALDYPMEDAICIAKAYINQGLQAAAGLGKGPGPVAHLGWPQSGRDFPQFSQLKDKAKPSAPFAAIDSMKLGLYPVVDSLAWVEKLLAWGVSTLQLRIKSNPNPEQEAQIAQAIKLAREANARLFINDHWQLAIKHGAYGVHLGQEDLQDADLVAIQQAGLRLGISTHGYAEIQRAISYQPSYIALGHIFATRTKNMPSRPQGLTRLSRYVQLLQDIPCVAIGGISVERVDAVAGTGVGSIAMVTAITEAAQPEQVVRQLLTRLNYA</sequence>
<dbReference type="NCBIfam" id="TIGR00097">
    <property type="entry name" value="HMP-P_kinase"/>
    <property type="match status" value="1"/>
</dbReference>
<dbReference type="CDD" id="cd00564">
    <property type="entry name" value="TMP_TenI"/>
    <property type="match status" value="1"/>
</dbReference>
<keyword evidence="7 13" id="KW-0460">Magnesium</keyword>
<comment type="pathway">
    <text evidence="1 13">Cofactor biosynthesis; thiamine diphosphate biosynthesis; thiamine phosphate from 4-amino-2-methyl-5-diphosphomethylpyrimidine and 4-methyl-5-(2-phosphoethyl)-thiazole: step 1/1.</text>
</comment>
<dbReference type="InterPro" id="IPR029056">
    <property type="entry name" value="Ribokinase-like"/>
</dbReference>
<comment type="catalytic activity">
    <reaction evidence="10 13">
        <text>4-methyl-5-(2-phosphooxyethyl)-thiazole + 4-amino-2-methyl-5-(diphosphooxymethyl)pyrimidine + H(+) = thiamine phosphate + diphosphate</text>
        <dbReference type="Rhea" id="RHEA:22328"/>
        <dbReference type="ChEBI" id="CHEBI:15378"/>
        <dbReference type="ChEBI" id="CHEBI:33019"/>
        <dbReference type="ChEBI" id="CHEBI:37575"/>
        <dbReference type="ChEBI" id="CHEBI:57841"/>
        <dbReference type="ChEBI" id="CHEBI:58296"/>
        <dbReference type="EC" id="2.5.1.3"/>
    </reaction>
</comment>
<evidence type="ECO:0000256" key="3">
    <source>
        <dbReference type="ARBA" id="ARBA00022723"/>
    </source>
</evidence>
<comment type="function">
    <text evidence="13">Condenses 4-methyl-5-(beta-hydroxyethyl)thiazole monophosphate (THZ-P) and 2-methyl-4-amino-5-hydroxymethyl pyrimidine pyrophosphate (HMP-PP) to form thiamine monophosphate (TMP).</text>
</comment>
<evidence type="ECO:0000256" key="1">
    <source>
        <dbReference type="ARBA" id="ARBA00005165"/>
    </source>
</evidence>
<dbReference type="Proteomes" id="UP001501757">
    <property type="component" value="Unassembled WGS sequence"/>
</dbReference>
<dbReference type="NCBIfam" id="NF002904">
    <property type="entry name" value="PRK03512.1"/>
    <property type="match status" value="1"/>
</dbReference>
<evidence type="ECO:0000259" key="14">
    <source>
        <dbReference type="Pfam" id="PF02581"/>
    </source>
</evidence>
<evidence type="ECO:0000259" key="15">
    <source>
        <dbReference type="Pfam" id="PF08543"/>
    </source>
</evidence>
<reference evidence="17" key="1">
    <citation type="journal article" date="2019" name="Int. J. Syst. Evol. Microbiol.">
        <title>The Global Catalogue of Microorganisms (GCM) 10K type strain sequencing project: providing services to taxonomists for standard genome sequencing and annotation.</title>
        <authorList>
            <consortium name="The Broad Institute Genomics Platform"/>
            <consortium name="The Broad Institute Genome Sequencing Center for Infectious Disease"/>
            <person name="Wu L."/>
            <person name="Ma J."/>
        </authorList>
    </citation>
    <scope>NUCLEOTIDE SEQUENCE [LARGE SCALE GENOMIC DNA]</scope>
    <source>
        <strain evidence="17">JCM 13378</strain>
    </source>
</reference>